<dbReference type="Proteomes" id="UP000494165">
    <property type="component" value="Unassembled WGS sequence"/>
</dbReference>
<accession>A0A8S1CV62</accession>
<name>A0A8S1CV62_9INSE</name>
<evidence type="ECO:0000313" key="5">
    <source>
        <dbReference type="EMBL" id="CAB3372687.1"/>
    </source>
</evidence>
<feature type="domain" description="FLYWCH-type" evidence="4">
    <location>
        <begin position="3"/>
        <end position="70"/>
    </location>
</feature>
<gene>
    <name evidence="5" type="ORF">CLODIP_2_CD04409</name>
</gene>
<dbReference type="AlphaFoldDB" id="A0A8S1CV62"/>
<evidence type="ECO:0000256" key="3">
    <source>
        <dbReference type="ARBA" id="ARBA00022833"/>
    </source>
</evidence>
<dbReference type="Gene3D" id="2.20.25.240">
    <property type="match status" value="1"/>
</dbReference>
<organism evidence="5 6">
    <name type="scientific">Cloeon dipterum</name>
    <dbReference type="NCBI Taxonomy" id="197152"/>
    <lineage>
        <taxon>Eukaryota</taxon>
        <taxon>Metazoa</taxon>
        <taxon>Ecdysozoa</taxon>
        <taxon>Arthropoda</taxon>
        <taxon>Hexapoda</taxon>
        <taxon>Insecta</taxon>
        <taxon>Pterygota</taxon>
        <taxon>Palaeoptera</taxon>
        <taxon>Ephemeroptera</taxon>
        <taxon>Pisciforma</taxon>
        <taxon>Baetidae</taxon>
        <taxon>Cloeon</taxon>
    </lineage>
</organism>
<dbReference type="InterPro" id="IPR007588">
    <property type="entry name" value="Znf_FLYWCH"/>
</dbReference>
<keyword evidence="3" id="KW-0862">Zinc</keyword>
<keyword evidence="6" id="KW-1185">Reference proteome</keyword>
<evidence type="ECO:0000256" key="2">
    <source>
        <dbReference type="ARBA" id="ARBA00022771"/>
    </source>
</evidence>
<comment type="caution">
    <text evidence="5">The sequence shown here is derived from an EMBL/GenBank/DDBJ whole genome shotgun (WGS) entry which is preliminary data.</text>
</comment>
<dbReference type="GO" id="GO:0008270">
    <property type="term" value="F:zinc ion binding"/>
    <property type="evidence" value="ECO:0007669"/>
    <property type="project" value="UniProtKB-KW"/>
</dbReference>
<reference evidence="5 6" key="1">
    <citation type="submission" date="2020-04" db="EMBL/GenBank/DDBJ databases">
        <authorList>
            <person name="Alioto T."/>
            <person name="Alioto T."/>
            <person name="Gomez Garrido J."/>
        </authorList>
    </citation>
    <scope>NUCLEOTIDE SEQUENCE [LARGE SCALE GENOMIC DNA]</scope>
</reference>
<protein>
    <recommendedName>
        <fullName evidence="4">FLYWCH-type domain-containing protein</fullName>
    </recommendedName>
</protein>
<dbReference type="Pfam" id="PF04500">
    <property type="entry name" value="FLYWCH"/>
    <property type="match status" value="1"/>
</dbReference>
<dbReference type="SMART" id="SM00614">
    <property type="entry name" value="ZnF_BED"/>
    <property type="match status" value="1"/>
</dbReference>
<evidence type="ECO:0000259" key="4">
    <source>
        <dbReference type="Pfam" id="PF04500"/>
    </source>
</evidence>
<dbReference type="OrthoDB" id="10557175at2759"/>
<evidence type="ECO:0000313" key="6">
    <source>
        <dbReference type="Proteomes" id="UP000494165"/>
    </source>
</evidence>
<evidence type="ECO:0000256" key="1">
    <source>
        <dbReference type="ARBA" id="ARBA00022723"/>
    </source>
</evidence>
<keyword evidence="1" id="KW-0479">Metal-binding</keyword>
<keyword evidence="2" id="KW-0863">Zinc-finger</keyword>
<proteinExistence type="predicted"/>
<sequence length="271" mass="30177">MEFSPTKHGGVKLAFKGFEYSVHSVGTTFIRWRCVRRGCVAKVCRAHLRTDIDRQRVLLEPGGTKNAHNHQPSAALCPWPPTQLFAAVPRVFCQLRNRDRYEPRSCHAAASCLASGRPEHANTPVRFNRHKPSGFVRFRIRFSWRDRPIATGLTRWRLSGPVRISLFVAAMDNETKLYMKRMLLSGDAVVTQFKGGGGGSMVSDVWKKFGRIAIRATGNLVVGVVACSLCFKVYSYKDSSQGTSTLRLHVCGNDDAPVRKVRKSGGTDKPS</sequence>
<dbReference type="EMBL" id="CADEPI010000075">
    <property type="protein sequence ID" value="CAB3372687.1"/>
    <property type="molecule type" value="Genomic_DNA"/>
</dbReference>